<dbReference type="Proteomes" id="UP000059074">
    <property type="component" value="Unassembled WGS sequence"/>
</dbReference>
<feature type="repeat" description="TPR" evidence="3">
    <location>
        <begin position="64"/>
        <end position="97"/>
    </location>
</feature>
<dbReference type="PANTHER" id="PTHR44858:SF1">
    <property type="entry name" value="UDP-N-ACETYLGLUCOSAMINE--PEPTIDE N-ACETYLGLUCOSAMINYLTRANSFERASE SPINDLY-RELATED"/>
    <property type="match status" value="1"/>
</dbReference>
<dbReference type="GO" id="GO:0009279">
    <property type="term" value="C:cell outer membrane"/>
    <property type="evidence" value="ECO:0007669"/>
    <property type="project" value="TreeGrafter"/>
</dbReference>
<gene>
    <name evidence="5" type="ORF">APY04_2091</name>
</gene>
<dbReference type="GO" id="GO:0046813">
    <property type="term" value="P:receptor-mediated virion attachment to host cell"/>
    <property type="evidence" value="ECO:0007669"/>
    <property type="project" value="TreeGrafter"/>
</dbReference>
<sequence>MVGVRRAVAMLASVAVAVTVSVAAPAGAAASNAKVDCHSEDNERRIEGCSILIETPGLPRDELSLAYAMRALAHSLVGHFDKGLQDYDAALAITPDFPLALNNRAWSYYKLDRAAEGIADVERALKLAPDSPFALDTRAHIRQSLGQSDAAYEDYNLAMRLGGKSMVKMYQCGLKANGLYFGAVDGERSETLQKALRTCSGMRQCDPLPSDAECRPEVS</sequence>
<dbReference type="SMART" id="SM00028">
    <property type="entry name" value="TPR"/>
    <property type="match status" value="3"/>
</dbReference>
<name>A0A109BEF5_HYPSL</name>
<dbReference type="InterPro" id="IPR019734">
    <property type="entry name" value="TPR_rpt"/>
</dbReference>
<keyword evidence="1" id="KW-0677">Repeat</keyword>
<dbReference type="SUPFAM" id="SSF48452">
    <property type="entry name" value="TPR-like"/>
    <property type="match status" value="1"/>
</dbReference>
<keyword evidence="2 3" id="KW-0802">TPR repeat</keyword>
<dbReference type="AlphaFoldDB" id="A0A109BEF5"/>
<keyword evidence="4" id="KW-0732">Signal</keyword>
<evidence type="ECO:0000256" key="1">
    <source>
        <dbReference type="ARBA" id="ARBA00022737"/>
    </source>
</evidence>
<feature type="chain" id="PRO_5007132574" evidence="4">
    <location>
        <begin position="29"/>
        <end position="219"/>
    </location>
</feature>
<evidence type="ECO:0000313" key="5">
    <source>
        <dbReference type="EMBL" id="KWT67104.1"/>
    </source>
</evidence>
<dbReference type="PATRIC" id="fig|121290.4.peg.1382"/>
<evidence type="ECO:0000256" key="2">
    <source>
        <dbReference type="ARBA" id="ARBA00022803"/>
    </source>
</evidence>
<dbReference type="PROSITE" id="PS50005">
    <property type="entry name" value="TPR"/>
    <property type="match status" value="1"/>
</dbReference>
<dbReference type="InterPro" id="IPR013105">
    <property type="entry name" value="TPR_2"/>
</dbReference>
<dbReference type="Gene3D" id="1.25.40.10">
    <property type="entry name" value="Tetratricopeptide repeat domain"/>
    <property type="match status" value="1"/>
</dbReference>
<protein>
    <submittedName>
        <fullName evidence="5">Uncharacterized protein</fullName>
    </submittedName>
</protein>
<dbReference type="InterPro" id="IPR050498">
    <property type="entry name" value="Ycf3"/>
</dbReference>
<evidence type="ECO:0000313" key="6">
    <source>
        <dbReference type="Proteomes" id="UP000059074"/>
    </source>
</evidence>
<dbReference type="Pfam" id="PF07719">
    <property type="entry name" value="TPR_2"/>
    <property type="match status" value="1"/>
</dbReference>
<proteinExistence type="predicted"/>
<keyword evidence="6" id="KW-1185">Reference proteome</keyword>
<reference evidence="5 6" key="1">
    <citation type="submission" date="2015-10" db="EMBL/GenBank/DDBJ databases">
        <title>Transcriptomic analysis of a linuron degrading triple-species bacterial consortium.</title>
        <authorList>
            <person name="Albers P."/>
        </authorList>
    </citation>
    <scope>NUCLEOTIDE SEQUENCE [LARGE SCALE GENOMIC DNA]</scope>
    <source>
        <strain evidence="5 6">WDL6</strain>
    </source>
</reference>
<dbReference type="STRING" id="121290.APY04_2091"/>
<dbReference type="InterPro" id="IPR011990">
    <property type="entry name" value="TPR-like_helical_dom_sf"/>
</dbReference>
<dbReference type="PANTHER" id="PTHR44858">
    <property type="entry name" value="TETRATRICOPEPTIDE REPEAT PROTEIN 6"/>
    <property type="match status" value="1"/>
</dbReference>
<evidence type="ECO:0000256" key="4">
    <source>
        <dbReference type="SAM" id="SignalP"/>
    </source>
</evidence>
<comment type="caution">
    <text evidence="5">The sequence shown here is derived from an EMBL/GenBank/DDBJ whole genome shotgun (WGS) entry which is preliminary data.</text>
</comment>
<organism evidence="5 6">
    <name type="scientific">Hyphomicrobium sulfonivorans</name>
    <dbReference type="NCBI Taxonomy" id="121290"/>
    <lineage>
        <taxon>Bacteria</taxon>
        <taxon>Pseudomonadati</taxon>
        <taxon>Pseudomonadota</taxon>
        <taxon>Alphaproteobacteria</taxon>
        <taxon>Hyphomicrobiales</taxon>
        <taxon>Hyphomicrobiaceae</taxon>
        <taxon>Hyphomicrobium</taxon>
    </lineage>
</organism>
<feature type="signal peptide" evidence="4">
    <location>
        <begin position="1"/>
        <end position="28"/>
    </location>
</feature>
<accession>A0A109BEF5</accession>
<evidence type="ECO:0000256" key="3">
    <source>
        <dbReference type="PROSITE-ProRule" id="PRU00339"/>
    </source>
</evidence>
<dbReference type="EMBL" id="LMTR01000066">
    <property type="protein sequence ID" value="KWT67104.1"/>
    <property type="molecule type" value="Genomic_DNA"/>
</dbReference>
<dbReference type="RefSeq" id="WP_068462201.1">
    <property type="nucleotide sequence ID" value="NZ_LMTR01000066.1"/>
</dbReference>